<evidence type="ECO:0000313" key="3">
    <source>
        <dbReference type="EMBL" id="NYE81514.1"/>
    </source>
</evidence>
<reference evidence="3 4" key="1">
    <citation type="submission" date="2020-07" db="EMBL/GenBank/DDBJ databases">
        <title>Genomic Encyclopedia of Type Strains, Phase IV (KMG-V): Genome sequencing to study the core and pangenomes of soil and plant-associated prokaryotes.</title>
        <authorList>
            <person name="Whitman W."/>
        </authorList>
    </citation>
    <scope>NUCLEOTIDE SEQUENCE [LARGE SCALE GENOMIC DNA]</scope>
    <source>
        <strain evidence="3 4">SAS40</strain>
    </source>
</reference>
<dbReference type="Gene3D" id="3.60.15.10">
    <property type="entry name" value="Ribonuclease Z/Hydroxyacylglutathione hydrolase-like"/>
    <property type="match status" value="1"/>
</dbReference>
<dbReference type="SMART" id="SM00849">
    <property type="entry name" value="Lactamase_B"/>
    <property type="match status" value="1"/>
</dbReference>
<feature type="signal peptide" evidence="1">
    <location>
        <begin position="1"/>
        <end position="24"/>
    </location>
</feature>
<dbReference type="EMBL" id="JACBYR010000001">
    <property type="protein sequence ID" value="NYE81514.1"/>
    <property type="molecule type" value="Genomic_DNA"/>
</dbReference>
<dbReference type="InterPro" id="IPR036866">
    <property type="entry name" value="RibonucZ/Hydroxyglut_hydro"/>
</dbReference>
<evidence type="ECO:0000313" key="4">
    <source>
        <dbReference type="Proteomes" id="UP000542125"/>
    </source>
</evidence>
<name>A0A7Y9ISE4_9BURK</name>
<dbReference type="Pfam" id="PF00753">
    <property type="entry name" value="Lactamase_B"/>
    <property type="match status" value="1"/>
</dbReference>
<protein>
    <submittedName>
        <fullName evidence="3">Glyoxylase-like metal-dependent hydrolase (Beta-lactamase superfamily II)</fullName>
    </submittedName>
</protein>
<feature type="chain" id="PRO_5030628522" evidence="1">
    <location>
        <begin position="25"/>
        <end position="461"/>
    </location>
</feature>
<dbReference type="SUPFAM" id="SSF56281">
    <property type="entry name" value="Metallo-hydrolase/oxidoreductase"/>
    <property type="match status" value="1"/>
</dbReference>
<dbReference type="GO" id="GO:0016787">
    <property type="term" value="F:hydrolase activity"/>
    <property type="evidence" value="ECO:0007669"/>
    <property type="project" value="UniProtKB-KW"/>
</dbReference>
<keyword evidence="1" id="KW-0732">Signal</keyword>
<dbReference type="NCBIfam" id="NF033191">
    <property type="entry name" value="JDVT-CTERM"/>
    <property type="match status" value="1"/>
</dbReference>
<keyword evidence="3" id="KW-0378">Hydrolase</keyword>
<accession>A0A7Y9ISE4</accession>
<evidence type="ECO:0000256" key="1">
    <source>
        <dbReference type="SAM" id="SignalP"/>
    </source>
</evidence>
<dbReference type="Proteomes" id="UP000542125">
    <property type="component" value="Unassembled WGS sequence"/>
</dbReference>
<sequence>MSPHRHFIRRAVATAIAISASAHVAAQTQSDIHRDAATRNVGGDVFMTQNARAFYCNLPDDNNAIVLAARATNSIRVPLTQIFDDVWIVGSRYVAQYIIKTPDGFVMVDGGNNAAEVETYNLPALRSLGLSASYPLKEVFLTHGHGDHDGGAQWLLDNLGARSWLGSADTANKSYQPKLIDSNNLSPQQISVGGKAFTMLSTPGHTPGSTSAVLTVKDNGRDVRVLINGGQSMTSSVPAVAQYLDSIERTYTLAKEQNVEGVMTPHIYWDGTVLKVDDIIAKGRGKPSQFVFGQEMVLRQLAVARECSAAWLTRLDPARSFATWRVNTVEFVGQPTPAKLTAKLQNGWSQVSGQPITFKAEGSNASCTATTDASGVATCGNAAFTDGKVTASYAGAQTAQFVDLPATAQAALPESVGGGGGGGCTIGKGGFDPMLAGLTLLAALGLIRRRKPKAKPDPEHG</sequence>
<feature type="domain" description="Metallo-beta-lactamase" evidence="2">
    <location>
        <begin position="93"/>
        <end position="266"/>
    </location>
</feature>
<keyword evidence="4" id="KW-1185">Reference proteome</keyword>
<dbReference type="RefSeq" id="WP_179583571.1">
    <property type="nucleotide sequence ID" value="NZ_JACBYR010000001.1"/>
</dbReference>
<organism evidence="3 4">
    <name type="scientific">Pigmentiphaga litoralis</name>
    <dbReference type="NCBI Taxonomy" id="516702"/>
    <lineage>
        <taxon>Bacteria</taxon>
        <taxon>Pseudomonadati</taxon>
        <taxon>Pseudomonadota</taxon>
        <taxon>Betaproteobacteria</taxon>
        <taxon>Burkholderiales</taxon>
        <taxon>Alcaligenaceae</taxon>
        <taxon>Pigmentiphaga</taxon>
    </lineage>
</organism>
<proteinExistence type="predicted"/>
<gene>
    <name evidence="3" type="ORF">FHW18_000785</name>
</gene>
<comment type="caution">
    <text evidence="3">The sequence shown here is derived from an EMBL/GenBank/DDBJ whole genome shotgun (WGS) entry which is preliminary data.</text>
</comment>
<dbReference type="InterPro" id="IPR001279">
    <property type="entry name" value="Metallo-B-lactamas"/>
</dbReference>
<dbReference type="AlphaFoldDB" id="A0A7Y9ISE4"/>
<evidence type="ECO:0000259" key="2">
    <source>
        <dbReference type="SMART" id="SM00849"/>
    </source>
</evidence>